<reference evidence="1 2" key="1">
    <citation type="submission" date="2018-02" db="EMBL/GenBank/DDBJ databases">
        <title>The genomes of Aspergillus section Nigri reveals drivers in fungal speciation.</title>
        <authorList>
            <consortium name="DOE Joint Genome Institute"/>
            <person name="Vesth T.C."/>
            <person name="Nybo J."/>
            <person name="Theobald S."/>
            <person name="Brandl J."/>
            <person name="Frisvad J.C."/>
            <person name="Nielsen K.F."/>
            <person name="Lyhne E.K."/>
            <person name="Kogle M.E."/>
            <person name="Kuo A."/>
            <person name="Riley R."/>
            <person name="Clum A."/>
            <person name="Nolan M."/>
            <person name="Lipzen A."/>
            <person name="Salamov A."/>
            <person name="Henrissat B."/>
            <person name="Wiebenga A."/>
            <person name="De vries R.P."/>
            <person name="Grigoriev I.V."/>
            <person name="Mortensen U.H."/>
            <person name="Andersen M.R."/>
            <person name="Baker S.E."/>
        </authorList>
    </citation>
    <scope>NUCLEOTIDE SEQUENCE [LARGE SCALE GENOMIC DNA]</scope>
    <source>
        <strain evidence="1 2">CBS 121057</strain>
    </source>
</reference>
<evidence type="ECO:0000313" key="2">
    <source>
        <dbReference type="Proteomes" id="UP000248423"/>
    </source>
</evidence>
<dbReference type="AlphaFoldDB" id="A0A319FNA8"/>
<accession>A0A319FNA8</accession>
<dbReference type="Proteomes" id="UP000248423">
    <property type="component" value="Unassembled WGS sequence"/>
</dbReference>
<gene>
    <name evidence="1" type="ORF">BO78DRAFT_382335</name>
</gene>
<sequence length="180" mass="21088">MSSSQVPDAAFLERYRLSRLTPVELREETWGWVIYRTTYQSDTAFQRTIEIITSWIKKDVYKDFEHGFSQDSDHTPNHQLWARHQLTIFEDPETLDGASIDTVRGQFEEWGESLGIKDRWNKYRVCMMIDQETVERLSRVVRAEEYTEPLGGGPDGLDVWYVPVIEAFPDLEEGNEDYQG</sequence>
<proteinExistence type="predicted"/>
<dbReference type="STRING" id="1448318.A0A319FNA8"/>
<name>A0A319FNA8_ASPSB</name>
<dbReference type="EMBL" id="KZ826317">
    <property type="protein sequence ID" value="PYI11663.1"/>
    <property type="molecule type" value="Genomic_DNA"/>
</dbReference>
<protein>
    <submittedName>
        <fullName evidence="1">Uncharacterized protein</fullName>
    </submittedName>
</protein>
<dbReference type="OrthoDB" id="4424523at2759"/>
<dbReference type="VEuPathDB" id="FungiDB:BO78DRAFT_382335"/>
<keyword evidence="2" id="KW-1185">Reference proteome</keyword>
<evidence type="ECO:0000313" key="1">
    <source>
        <dbReference type="EMBL" id="PYI11663.1"/>
    </source>
</evidence>
<organism evidence="1 2">
    <name type="scientific">Aspergillus sclerotiicarbonarius (strain CBS 121057 / IBT 28362)</name>
    <dbReference type="NCBI Taxonomy" id="1448318"/>
    <lineage>
        <taxon>Eukaryota</taxon>
        <taxon>Fungi</taxon>
        <taxon>Dikarya</taxon>
        <taxon>Ascomycota</taxon>
        <taxon>Pezizomycotina</taxon>
        <taxon>Eurotiomycetes</taxon>
        <taxon>Eurotiomycetidae</taxon>
        <taxon>Eurotiales</taxon>
        <taxon>Aspergillaceae</taxon>
        <taxon>Aspergillus</taxon>
        <taxon>Aspergillus subgen. Circumdati</taxon>
    </lineage>
</organism>